<evidence type="ECO:0000313" key="1">
    <source>
        <dbReference type="EMBL" id="EPC75503.1"/>
    </source>
</evidence>
<dbReference type="PATRIC" id="fig|1256206.3.peg.1347"/>
<reference evidence="1 2" key="1">
    <citation type="journal article" date="2013" name="PLoS ONE">
        <title>Lactobacillus paracasei comparative genomics: towards species pan-genome definition and exploitation of diversity.</title>
        <authorList>
            <person name="Smokvina T."/>
            <person name="Wels M."/>
            <person name="Polka J."/>
            <person name="Chervaux C."/>
            <person name="Brisse S."/>
            <person name="Boekhorst J."/>
            <person name="van Hylckama Vlieg J.E."/>
            <person name="Siezen R.J."/>
        </authorList>
    </citation>
    <scope>NUCLEOTIDE SEQUENCE [LARGE SCALE GENOMIC DNA]</scope>
    <source>
        <strain evidence="1 2">Lpp126</strain>
    </source>
</reference>
<organism evidence="1 2">
    <name type="scientific">Lacticaseibacillus paracasei subsp. paracasei Lpp126</name>
    <dbReference type="NCBI Taxonomy" id="1256206"/>
    <lineage>
        <taxon>Bacteria</taxon>
        <taxon>Bacillati</taxon>
        <taxon>Bacillota</taxon>
        <taxon>Bacilli</taxon>
        <taxon>Lactobacillales</taxon>
        <taxon>Lactobacillaceae</taxon>
        <taxon>Lacticaseibacillus</taxon>
    </lineage>
</organism>
<dbReference type="AlphaFoldDB" id="S2S7J9"/>
<sequence length="86" mass="9896">MYQLPEKEWNFLKPRLFEELRSALVVHSADTGKVMIDLSPGTTSDDFIALYGYLIDDAIDSNDEATPESRHIEKIWDIYFAQTNKA</sequence>
<evidence type="ECO:0000313" key="2">
    <source>
        <dbReference type="Proteomes" id="UP000014243"/>
    </source>
</evidence>
<protein>
    <submittedName>
        <fullName evidence="1">Uncharacterized protein</fullName>
    </submittedName>
</protein>
<comment type="caution">
    <text evidence="1">The sequence shown here is derived from an EMBL/GenBank/DDBJ whole genome shotgun (WGS) entry which is preliminary data.</text>
</comment>
<gene>
    <name evidence="1" type="ORF">Lpp126_08772</name>
</gene>
<name>S2S7J9_LACPA</name>
<accession>S2S7J9</accession>
<dbReference type="Proteomes" id="UP000014243">
    <property type="component" value="Unassembled WGS sequence"/>
</dbReference>
<proteinExistence type="predicted"/>
<dbReference type="EMBL" id="ANKC01000622">
    <property type="protein sequence ID" value="EPC75503.1"/>
    <property type="molecule type" value="Genomic_DNA"/>
</dbReference>